<dbReference type="OrthoDB" id="269085at2759"/>
<reference evidence="1" key="1">
    <citation type="submission" date="2019-11" db="EMBL/GenBank/DDBJ databases">
        <title>Leishmania tarentolae CDS.</title>
        <authorList>
            <person name="Goto Y."/>
            <person name="Yamagishi J."/>
        </authorList>
    </citation>
    <scope>NUCLEOTIDE SEQUENCE [LARGE SCALE GENOMIC DNA]</scope>
    <source>
        <strain evidence="1">Parrot Tar II</strain>
    </source>
</reference>
<dbReference type="Proteomes" id="UP000419144">
    <property type="component" value="Unassembled WGS sequence"/>
</dbReference>
<dbReference type="VEuPathDB" id="TriTrypDB:LtaPh_3552400"/>
<dbReference type="AlphaFoldDB" id="A0A640KTG9"/>
<proteinExistence type="predicted"/>
<organism evidence="1 2">
    <name type="scientific">Leishmania tarentolae</name>
    <name type="common">Sauroleishmania tarentolae</name>
    <dbReference type="NCBI Taxonomy" id="5689"/>
    <lineage>
        <taxon>Eukaryota</taxon>
        <taxon>Discoba</taxon>
        <taxon>Euglenozoa</taxon>
        <taxon>Kinetoplastea</taxon>
        <taxon>Metakinetoplastina</taxon>
        <taxon>Trypanosomatida</taxon>
        <taxon>Trypanosomatidae</taxon>
        <taxon>Leishmaniinae</taxon>
        <taxon>Leishmania</taxon>
        <taxon>lizard Leishmania</taxon>
    </lineage>
</organism>
<evidence type="ECO:0000313" key="1">
    <source>
        <dbReference type="EMBL" id="GET93050.1"/>
    </source>
</evidence>
<gene>
    <name evidence="1" type="ORF">LtaPh_3552400</name>
</gene>
<protein>
    <submittedName>
        <fullName evidence="1">Uncharacterized protein</fullName>
    </submittedName>
</protein>
<evidence type="ECO:0000313" key="2">
    <source>
        <dbReference type="Proteomes" id="UP000419144"/>
    </source>
</evidence>
<sequence length="345" mass="39063">MRPFLSSLSSFHLRRLVSHTRCTAYRSRSRSSSPTHPAQPFSLSFAGDIGKHEGFRSFEKPRVPVVAPSSLPVFLHCTLRVKPVRFLLQKMSLLNTTLQTLVVRLRDMSGNVTQQKLHNRVFDAYEAKSLVFQVISPAQQLVMRQYNGRIPPMHPAGQPLMVDSWSELVELHKPDNEYQLLPRRARNNSAYAVMSAICCSAGSPFEMDHRLEPVDFKLVFKSQADQDARTAFNLKQTDKVPQTIFLDGLMEAPKASALVSFYNILTPAHVNNLAGTEQFLREWCREPTDGDRHRQLKLGFSSLLSKQTHLFLGTNAAPGRELLNYAKAKNIFVYAKKGSTYQYVP</sequence>
<name>A0A640KTG9_LEITA</name>
<comment type="caution">
    <text evidence="1">The sequence shown here is derived from an EMBL/GenBank/DDBJ whole genome shotgun (WGS) entry which is preliminary data.</text>
</comment>
<dbReference type="EMBL" id="BLBS01000056">
    <property type="protein sequence ID" value="GET93050.1"/>
    <property type="molecule type" value="Genomic_DNA"/>
</dbReference>
<keyword evidence="2" id="KW-1185">Reference proteome</keyword>
<accession>A0A640KTG9</accession>